<sequence>MITSDPNYMKVVGTVGVSTAFNFNGENLGKFPGVAGKNNSAVSPDVIDFIADSNPNRGPVSVAAVSPEVVHGKWIGPNRGPAVLTSAPHHEPPSKSRRIGGFGFTNSPIMQVAFASPELVEGPWIRTPTIPTPEPKTTMSASLEIVEGPWIKEDFSSAFLEESHSSPSESQNEILVVTTDLPTDSASINYETSDIPAPDSMSAGFSKLSTITVDHNEKHWIYSNNTDFAAEKPNATYTVNKEQKQSADGALTSIDKMLTPKEELANGYVPESVLQSKLAKEPTKVNDKLTDGTSFNSTNHHPPSTVSKNDSPEITNENVPSLILPSPGYQEFKPPSDNDVSSTKAILYEGALTDSSANQNRNDIQNDFVMYPDSSKADPPSANKVLLPFNHPKAISVVQAPSLGSQIINKREPGLSEARSPGKFPSRLPYDRPHFVVPGQEPSQEALYSLDEMYGRETHKVQYFVGEKAEAMKKSVPLATGTSMPPNTHKDPFPSSMSSPQRSQFAHHSMHDRPRLPSLSYTPPPPIEPNLLLLQHAEEKRKTQSMHDPPSLTYVPPPPGIQLQAQPYDSQQSSYRRPLIPTTLTSSTLQNNKIISPLPLSEDGSQFSQQFTVPRQDSIVRVLPLVSSYGVTTEIPHNLPLRNSTKTTPSYDQALRNFSPPASLLQQFNLLRSSPYRPASEILAPVHTHSNDAVTSSATTTAVSLISNIDDNEENQSNLYTDFENDVNHETIYKHEKPEVVIATPLHQDNLVSDSESNFLQVFRNREYEFEEKEKTAEQSERQLDVIGSEYDSISAHDHQNSKMEKLEPINGKLDSGNDDEFSPSLKNRSGSSVQQYNNRTGSSAQQYDKRPGSSVQQYGNRPGSLAQQYKRSGSSAQQYDNRPGSSAQQYDNRPGSSAQQYDNRPGSSAQQYVNRSSEPGAREENFLVSSSGVASHAPDLAVSADPEAYEDYSASDVQRDQSSDVQYDDERHTNVHDDNTQSDARKPHDGDDDNEDSSYEDDTHYREVHRQGSRDKKTRYDLANGGKNRNDVRRHDAGNDDNHRHDDDRRDTVTPYAVRRNASSNEDDYLDDDEGDQSNDHSHSELRIAEGRECWAFTDQELIINPDADVFIGVAMPLSSSVGLTAECGPLQGAWVAGLEALRWGLARLNQRRGQVGQRIVTNAYVPGLTFGARVVDTCDRDSASASSLQTFYPQLLGASQCPPPPALFAAGVINLSSPRSQAYPGLPILDLNPTLVAPADERAQAILRVAAALQWNRTLLLVEQRAPQKQMAQLITRLSPAFNVCISVIEHLPDDVNGLAQEPRQREAVGRVRRMLRFGGLHGVVVLASGAGLQQTLSALTSAAPQLRADVPWLLTDVPNSAFDISRIVATGVPLLLLTSGAPLTEFENHWQQLPLSLTEGTPSSDIFLQYLQQQTNCKAPLEEQRQGSAYPDCRSASFIDKAAGNVKGFDAVQRTRAVVPVLHGLFTLANAVHNAWRRKCDGRPGACTALQSLSLQDFYYNYLSVLEADHMGPGSRSPLGLTGGKKSQDPGAQLAGSSFALHRVQNFDGSIMTSLVLEVINGGKEVQNLSNFSLPHQQNPRCFGKHCVKCLADVPEPAKQVPQDQSASQAEPFVLLTSPHDIYVVGMFAVHEPSQDGTGCGPAVMAEAIQEVEAMIWAIQQINRHNQLLPNTQLGAVVLDTCGAQIRATNQVTSIIKGTQPGLNIGLDNIYAFITSLELNTAKVVGEMLASLNITSINLGQSLAHSPFALQMSPPPNLEAEAIVQVLQYLGWDFVSVVVSGGMAEYTVGAAALHTVARAARVCVALELSLTTGPDELTNRDKVDLLEPSSAPPGSVLLKDGQQDVKDFSLHYRLLTPENNTRNPWFRQFWKQEFGCGESVCSEEHTHHPPVLPYRPTPPTPRVVQAVFSFGAALTQLLQHLCPHADGHMCPGLTRWRRRTVLNEFLRNTEVSRVDKPREFFQFTENFHGNAPLEVLNVQRTPVSSSLALPVLNSAASENSQLNYVQIGRYFNGELSMKTPIAEGPDRRLVSLDELPSSCTASCAASCTHQDTDYIFVESPDKLYIVAALNVHTTGNKPLECGPLRGDQLPSSSHIIGVVVGGTGEMAQQVLDITQPYGITSVATLASHSHLGNTRRFPAVLRLAPSNDLKAAALVSLLQEFKWTLFSVVYSDGGEAGDVAKHLLREASKQDLQPAVTEPVPLKVDEPTHMLEVWGHLAEGAQKGARAVVLLLQPSHLELFLLTEASLRHQGLLRQGDFVFLMTESPAPYLKDPSQGLNTLVVQSLMGTVPEFAEHFLSLSLLNHTSPYPWFAEFWAQVFGCQGASCLTGPSQTLGDVTRRLRIAQGVAPTAEAVAVLSAALHASVDSLCNATVDPKCGSVVSDPRFRETMYRAALRERGHTLDGQSYAFASDGRNEHAVLQVLNYREIGQTRIHTLVKVGEFGEQTGLLMNSSQALSYDARGDARPMTDVQSKCAGPSLCGKSSHVSEEVKTSAVTEVIVGAKNAGEVNYMQIYPEKRFGISGLVPYHKKGKQFFACGDFFGEAIFQNLVAVVYALKQINLNTDDDLGLGAIFFDYCDRNERAREQMFSFYSGATAANDISVSMTPDRIVASLSFDDEAAESVSSILSSNHIPHFSSPVAEVMKGYRKDASIISSVPSRTAELHVYLSILRELNWKYVSIIFDNDSVGKYLAKTFKKLAKAVHICVGDTFGVHKIVSEEYAQELVEALSAHWKPRVIILLVDDTSNIRTILEAAQRFGKADTFLFLAGKSWGNKPDLVGGLDGVGSGALTFTLETYDLPDFRLFLANMTLDDHEPIPDSWFHDYYQNRFECHLSLAERKLEHFKKECDGSERVHADDIVQDPFVFHTILSVNAIAHGLDAYMRKQCKNVESIRDCKIVQSEVLLEIAYQGKSTLNDSTDTSLYTQGGAYGFQLWNYRDIGGTHSYTSVGKWENGIINLDFKNLRFKSGDKFIPESQCNEGSCLEVCASQSTVYAALRLPDPLPIDVNFRNVYGITTATLSLLGVIVILVAIVYFMMTFPTAAGTSVLGYMILTGCLFIYASNFAFIFQPTVGTCAVRRSLMGIGYAIAFSAMLVKVLHSWRLSSYNDEENYISLTRPGVLFFVAISLSLVQVVLCSAWLILYPPAVDLHGNTWRCTPSEYFESDLVISLVYVMILIAATVLFSLETWQHEENSKETRWILLSSLLSVVVWLVWTIVATKADFYFRDPAVVIGNLSCATIIVLFLYARKLYLASQLSKDVRDLELRSHFTAASSIYNASLAAQKMGTDPTMVTVQQIDPSLDQFDNDEYDDEEVNSSGRQFVGGQEVSFKKVTLPPDMLAPGRRSRLSKSSSLVSHTSRRPPRPVTRNSLGLSFSREIPVDFKFNEYGSSEEDYMADANNSEESASGESASDLDGDLEGNESESRDNRGNRSSDTDSRRRRTSIRRIGSRQMLVFLNDGHIGDVSRI</sequence>
<feature type="region of interest" description="Disordered" evidence="7">
    <location>
        <begin position="279"/>
        <end position="319"/>
    </location>
</feature>
<evidence type="ECO:0000313" key="11">
    <source>
        <dbReference type="RefSeq" id="XP_047738518.1"/>
    </source>
</evidence>
<protein>
    <submittedName>
        <fullName evidence="11">Uncharacterized protein LOC108679447</fullName>
    </submittedName>
</protein>
<feature type="transmembrane region" description="Helical" evidence="8">
    <location>
        <begin position="3199"/>
        <end position="3219"/>
    </location>
</feature>
<dbReference type="InterPro" id="IPR050726">
    <property type="entry name" value="mGluR"/>
</dbReference>
<keyword evidence="10" id="KW-1185">Reference proteome</keyword>
<dbReference type="PROSITE" id="PS50259">
    <property type="entry name" value="G_PROTEIN_RECEP_F3_4"/>
    <property type="match status" value="1"/>
</dbReference>
<feature type="compositionally biased region" description="Basic and acidic residues" evidence="7">
    <location>
        <begin position="1002"/>
        <end position="1021"/>
    </location>
</feature>
<evidence type="ECO:0000256" key="3">
    <source>
        <dbReference type="ARBA" id="ARBA00022989"/>
    </source>
</evidence>
<dbReference type="PANTHER" id="PTHR24060">
    <property type="entry name" value="METABOTROPIC GLUTAMATE RECEPTOR"/>
    <property type="match status" value="1"/>
</dbReference>
<feature type="transmembrane region" description="Helical" evidence="8">
    <location>
        <begin position="3014"/>
        <end position="3037"/>
    </location>
</feature>
<dbReference type="InterPro" id="IPR001828">
    <property type="entry name" value="ANF_lig-bd_rcpt"/>
</dbReference>
<feature type="transmembrane region" description="Helical" evidence="8">
    <location>
        <begin position="3049"/>
        <end position="3070"/>
    </location>
</feature>
<reference evidence="11" key="1">
    <citation type="submission" date="2025-08" db="UniProtKB">
        <authorList>
            <consortium name="RefSeq"/>
        </authorList>
    </citation>
    <scope>IDENTIFICATION</scope>
    <source>
        <tissue evidence="11">Whole organism</tissue>
    </source>
</reference>
<evidence type="ECO:0000256" key="8">
    <source>
        <dbReference type="SAM" id="Phobius"/>
    </source>
</evidence>
<dbReference type="PRINTS" id="PR00248">
    <property type="entry name" value="GPCRMGR"/>
</dbReference>
<keyword evidence="3 8" id="KW-1133">Transmembrane helix</keyword>
<accession>A0A979FPG3</accession>
<dbReference type="Gene3D" id="3.40.50.2300">
    <property type="match status" value="7"/>
</dbReference>
<feature type="region of interest" description="Disordered" evidence="7">
    <location>
        <begin position="3400"/>
        <end position="3446"/>
    </location>
</feature>
<dbReference type="Pfam" id="PF01094">
    <property type="entry name" value="ANF_receptor"/>
    <property type="match status" value="3"/>
</dbReference>
<evidence type="ECO:0000256" key="2">
    <source>
        <dbReference type="ARBA" id="ARBA00022692"/>
    </source>
</evidence>
<feature type="compositionally biased region" description="Polar residues" evidence="7">
    <location>
        <begin position="291"/>
        <end position="319"/>
    </location>
</feature>
<dbReference type="GO" id="GO:0004930">
    <property type="term" value="F:G protein-coupled receptor activity"/>
    <property type="evidence" value="ECO:0007669"/>
    <property type="project" value="InterPro"/>
</dbReference>
<feature type="domain" description="G-protein coupled receptors family 3 profile" evidence="9">
    <location>
        <begin position="3012"/>
        <end position="3254"/>
    </location>
</feature>
<dbReference type="OrthoDB" id="6366218at2759"/>
<feature type="compositionally biased region" description="Acidic residues" evidence="7">
    <location>
        <begin position="3413"/>
        <end position="3423"/>
    </location>
</feature>
<dbReference type="InterPro" id="IPR028082">
    <property type="entry name" value="Peripla_BP_I"/>
</dbReference>
<dbReference type="GO" id="GO:0016020">
    <property type="term" value="C:membrane"/>
    <property type="evidence" value="ECO:0007669"/>
    <property type="project" value="UniProtKB-SubCell"/>
</dbReference>
<feature type="region of interest" description="Disordered" evidence="7">
    <location>
        <begin position="809"/>
        <end position="921"/>
    </location>
</feature>
<feature type="region of interest" description="Disordered" evidence="7">
    <location>
        <begin position="3335"/>
        <end position="3372"/>
    </location>
</feature>
<organism evidence="10 11">
    <name type="scientific">Hyalella azteca</name>
    <name type="common">Amphipod</name>
    <dbReference type="NCBI Taxonomy" id="294128"/>
    <lineage>
        <taxon>Eukaryota</taxon>
        <taxon>Metazoa</taxon>
        <taxon>Ecdysozoa</taxon>
        <taxon>Arthropoda</taxon>
        <taxon>Crustacea</taxon>
        <taxon>Multicrustacea</taxon>
        <taxon>Malacostraca</taxon>
        <taxon>Eumalacostraca</taxon>
        <taxon>Peracarida</taxon>
        <taxon>Amphipoda</taxon>
        <taxon>Senticaudata</taxon>
        <taxon>Talitrida</taxon>
        <taxon>Talitroidea</taxon>
        <taxon>Hyalellidae</taxon>
        <taxon>Hyalella</taxon>
    </lineage>
</organism>
<proteinExistence type="predicted"/>
<feature type="compositionally biased region" description="Polar residues" evidence="7">
    <location>
        <begin position="825"/>
        <end position="847"/>
    </location>
</feature>
<keyword evidence="6" id="KW-0325">Glycoprotein</keyword>
<evidence type="ECO:0000256" key="1">
    <source>
        <dbReference type="ARBA" id="ARBA00004141"/>
    </source>
</evidence>
<feature type="compositionally biased region" description="Basic and acidic residues" evidence="7">
    <location>
        <begin position="3424"/>
        <end position="3439"/>
    </location>
</feature>
<keyword evidence="5" id="KW-0675">Receptor</keyword>
<dbReference type="GeneID" id="108679447"/>
<comment type="subcellular location">
    <subcellularLocation>
        <location evidence="1">Membrane</location>
        <topology evidence="1">Multi-pass membrane protein</topology>
    </subcellularLocation>
</comment>
<feature type="compositionally biased region" description="Polar residues" evidence="7">
    <location>
        <begin position="563"/>
        <end position="574"/>
    </location>
</feature>
<dbReference type="Pfam" id="PF00003">
    <property type="entry name" value="7tm_3"/>
    <property type="match status" value="1"/>
</dbReference>
<dbReference type="OMA" id="FVQDQFV"/>
<feature type="compositionally biased region" description="Low complexity" evidence="7">
    <location>
        <begin position="3400"/>
        <end position="3412"/>
    </location>
</feature>
<gene>
    <name evidence="11" type="primary">LOC108679447</name>
</gene>
<feature type="region of interest" description="Disordered" evidence="7">
    <location>
        <begin position="949"/>
        <end position="1085"/>
    </location>
</feature>
<feature type="transmembrane region" description="Helical" evidence="8">
    <location>
        <begin position="3168"/>
        <end position="3187"/>
    </location>
</feature>
<feature type="compositionally biased region" description="Polar residues" evidence="7">
    <location>
        <begin position="854"/>
        <end position="918"/>
    </location>
</feature>
<feature type="transmembrane region" description="Helical" evidence="8">
    <location>
        <begin position="3082"/>
        <end position="3101"/>
    </location>
</feature>
<dbReference type="SUPFAM" id="SSF53822">
    <property type="entry name" value="Periplasmic binding protein-like I"/>
    <property type="match status" value="4"/>
</dbReference>
<feature type="transmembrane region" description="Helical" evidence="8">
    <location>
        <begin position="3122"/>
        <end position="3148"/>
    </location>
</feature>
<feature type="compositionally biased region" description="Basic and acidic residues" evidence="7">
    <location>
        <begin position="958"/>
        <end position="990"/>
    </location>
</feature>
<dbReference type="RefSeq" id="XP_047738518.1">
    <property type="nucleotide sequence ID" value="XM_047882562.1"/>
</dbReference>
<dbReference type="KEGG" id="hazt:108679447"/>
<evidence type="ECO:0000256" key="4">
    <source>
        <dbReference type="ARBA" id="ARBA00023136"/>
    </source>
</evidence>
<evidence type="ECO:0000313" key="10">
    <source>
        <dbReference type="Proteomes" id="UP000694843"/>
    </source>
</evidence>
<name>A0A979FPG3_HYAAZ</name>
<feature type="region of interest" description="Disordered" evidence="7">
    <location>
        <begin position="477"/>
        <end position="574"/>
    </location>
</feature>
<evidence type="ECO:0000256" key="7">
    <source>
        <dbReference type="SAM" id="MobiDB-lite"/>
    </source>
</evidence>
<feature type="compositionally biased region" description="Basic and acidic residues" evidence="7">
    <location>
        <begin position="1029"/>
        <end position="1053"/>
    </location>
</feature>
<dbReference type="InterPro" id="IPR017978">
    <property type="entry name" value="GPCR_3_C"/>
</dbReference>
<keyword evidence="2 8" id="KW-0812">Transmembrane</keyword>
<dbReference type="InterPro" id="IPR000337">
    <property type="entry name" value="GPCR_3"/>
</dbReference>
<dbReference type="CDD" id="cd13953">
    <property type="entry name" value="7tm_classC_mGluR-like"/>
    <property type="match status" value="1"/>
</dbReference>
<evidence type="ECO:0000256" key="6">
    <source>
        <dbReference type="ARBA" id="ARBA00023180"/>
    </source>
</evidence>
<feature type="transmembrane region" description="Helical" evidence="8">
    <location>
        <begin position="3231"/>
        <end position="3249"/>
    </location>
</feature>
<feature type="compositionally biased region" description="Acidic residues" evidence="7">
    <location>
        <begin position="991"/>
        <end position="1001"/>
    </location>
</feature>
<feature type="compositionally biased region" description="Basic and acidic residues" evidence="7">
    <location>
        <begin position="279"/>
        <end position="290"/>
    </location>
</feature>
<feature type="compositionally biased region" description="Polar residues" evidence="7">
    <location>
        <begin position="495"/>
        <end position="506"/>
    </location>
</feature>
<dbReference type="Proteomes" id="UP000694843">
    <property type="component" value="Unplaced"/>
</dbReference>
<evidence type="ECO:0000256" key="5">
    <source>
        <dbReference type="ARBA" id="ARBA00023170"/>
    </source>
</evidence>
<keyword evidence="4 8" id="KW-0472">Membrane</keyword>
<feature type="region of interest" description="Disordered" evidence="7">
    <location>
        <begin position="414"/>
        <end position="438"/>
    </location>
</feature>
<evidence type="ECO:0000259" key="9">
    <source>
        <dbReference type="PROSITE" id="PS50259"/>
    </source>
</evidence>
<feature type="compositionally biased region" description="Acidic residues" evidence="7">
    <location>
        <begin position="1066"/>
        <end position="1078"/>
    </location>
</feature>